<reference evidence="1 3" key="1">
    <citation type="submission" date="2023-10" db="EMBL/GenBank/DDBJ databases">
        <title>Whole Genome based description of the genera Actinobaculum and Actinotignum reveals a complex phylogenetic relationship within the species included in the genus Actinotignum.</title>
        <authorList>
            <person name="Jensen C.S."/>
            <person name="Dargis R."/>
            <person name="Kemp M."/>
            <person name="Christensen J.J."/>
        </authorList>
    </citation>
    <scope>NUCLEOTIDE SEQUENCE</scope>
    <source>
        <strain evidence="2 3">SLA_B089</strain>
        <strain evidence="1">SLA_B245</strain>
    </source>
</reference>
<dbReference type="CDD" id="cd07505">
    <property type="entry name" value="HAD_BPGM-like"/>
    <property type="match status" value="1"/>
</dbReference>
<dbReference type="PANTHER" id="PTHR18901:SF38">
    <property type="entry name" value="PSEUDOURIDINE-5'-PHOSPHATASE"/>
    <property type="match status" value="1"/>
</dbReference>
<dbReference type="InterPro" id="IPR023214">
    <property type="entry name" value="HAD_sf"/>
</dbReference>
<gene>
    <name evidence="1" type="ORF">R6G74_07295</name>
    <name evidence="2" type="ORF">R6P33_02680</name>
</gene>
<dbReference type="InterPro" id="IPR036412">
    <property type="entry name" value="HAD-like_sf"/>
</dbReference>
<sequence>MALEDVYKKIGFPGDMAGSVAPAAGNAAPAAVGAAGSAGSVAPAAVLWDMDGTLVDSEEEWARVSGNVVRSHGGIWTDEDVLAIRGADTIAHGRRMMAAVRRGGGEVDPWKMFAEVLRAMADHMADAELIDGAAELLDAFSAAGIPQALVTATPGRPVEIFLAGPGSRLEAAVTGDDDVPGKPNPAPYLLGAQRLGVPIESCLAFEDSGPGLAAARNAGAFTVDVGEFPLAELAALL</sequence>
<dbReference type="EMBL" id="JAWNFV010000015">
    <property type="protein sequence ID" value="MDY5141113.1"/>
    <property type="molecule type" value="Genomic_DNA"/>
</dbReference>
<organism evidence="1 4">
    <name type="scientific">Actinotignum timonense</name>
    <dbReference type="NCBI Taxonomy" id="1870995"/>
    <lineage>
        <taxon>Bacteria</taxon>
        <taxon>Bacillati</taxon>
        <taxon>Actinomycetota</taxon>
        <taxon>Actinomycetes</taxon>
        <taxon>Actinomycetales</taxon>
        <taxon>Actinomycetaceae</taxon>
        <taxon>Actinotignum</taxon>
    </lineage>
</organism>
<dbReference type="Proteomes" id="UP001284901">
    <property type="component" value="Unassembled WGS sequence"/>
</dbReference>
<dbReference type="InterPro" id="IPR023198">
    <property type="entry name" value="PGP-like_dom2"/>
</dbReference>
<dbReference type="InterPro" id="IPR006439">
    <property type="entry name" value="HAD-SF_hydro_IA"/>
</dbReference>
<evidence type="ECO:0000313" key="3">
    <source>
        <dbReference type="Proteomes" id="UP001284901"/>
    </source>
</evidence>
<dbReference type="Gene3D" id="1.10.150.240">
    <property type="entry name" value="Putative phosphatase, domain 2"/>
    <property type="match status" value="1"/>
</dbReference>
<dbReference type="PANTHER" id="PTHR18901">
    <property type="entry name" value="2-DEOXYGLUCOSE-6-PHOSPHATE PHOSPHATASE 2"/>
    <property type="match status" value="1"/>
</dbReference>
<evidence type="ECO:0000313" key="1">
    <source>
        <dbReference type="EMBL" id="MDY5141113.1"/>
    </source>
</evidence>
<dbReference type="SFLD" id="SFLDG01129">
    <property type="entry name" value="C1.5:_HAD__Beta-PGM__Phosphata"/>
    <property type="match status" value="1"/>
</dbReference>
<keyword evidence="3" id="KW-1185">Reference proteome</keyword>
<evidence type="ECO:0000313" key="2">
    <source>
        <dbReference type="EMBL" id="MDY5145932.1"/>
    </source>
</evidence>
<name>A0AAW9HQP2_9ACTO</name>
<dbReference type="Pfam" id="PF00702">
    <property type="entry name" value="Hydrolase"/>
    <property type="match status" value="1"/>
</dbReference>
<dbReference type="SFLD" id="SFLDS00003">
    <property type="entry name" value="Haloacid_Dehalogenase"/>
    <property type="match status" value="1"/>
</dbReference>
<dbReference type="RefSeq" id="WP_159455007.1">
    <property type="nucleotide sequence ID" value="NZ_CAUPFC010000020.1"/>
</dbReference>
<proteinExistence type="predicted"/>
<dbReference type="EMBL" id="JAWNFY010000005">
    <property type="protein sequence ID" value="MDY5145932.1"/>
    <property type="molecule type" value="Genomic_DNA"/>
</dbReference>
<dbReference type="GeneID" id="92814561"/>
<dbReference type="Gene3D" id="3.40.50.1000">
    <property type="entry name" value="HAD superfamily/HAD-like"/>
    <property type="match status" value="1"/>
</dbReference>
<dbReference type="SUPFAM" id="SSF56784">
    <property type="entry name" value="HAD-like"/>
    <property type="match status" value="1"/>
</dbReference>
<comment type="caution">
    <text evidence="1">The sequence shown here is derived from an EMBL/GenBank/DDBJ whole genome shotgun (WGS) entry which is preliminary data.</text>
</comment>
<dbReference type="Proteomes" id="UP001288320">
    <property type="component" value="Unassembled WGS sequence"/>
</dbReference>
<protein>
    <submittedName>
        <fullName evidence="1">HAD family phosphatase</fullName>
    </submittedName>
</protein>
<dbReference type="AlphaFoldDB" id="A0AAW9HQP2"/>
<dbReference type="NCBIfam" id="TIGR01509">
    <property type="entry name" value="HAD-SF-IA-v3"/>
    <property type="match status" value="1"/>
</dbReference>
<accession>A0AAW9HQP2</accession>
<evidence type="ECO:0000313" key="4">
    <source>
        <dbReference type="Proteomes" id="UP001288320"/>
    </source>
</evidence>